<dbReference type="RefSeq" id="WP_256537368.1">
    <property type="nucleotide sequence ID" value="NZ_JANHOH010000001.1"/>
</dbReference>
<accession>A0ABT1SXT5</accession>
<dbReference type="Proteomes" id="UP001204376">
    <property type="component" value="Unassembled WGS sequence"/>
</dbReference>
<organism evidence="1 2">
    <name type="scientific">Mucilaginibacter aquariorum</name>
    <dbReference type="NCBI Taxonomy" id="2967225"/>
    <lineage>
        <taxon>Bacteria</taxon>
        <taxon>Pseudomonadati</taxon>
        <taxon>Bacteroidota</taxon>
        <taxon>Sphingobacteriia</taxon>
        <taxon>Sphingobacteriales</taxon>
        <taxon>Sphingobacteriaceae</taxon>
        <taxon>Mucilaginibacter</taxon>
    </lineage>
</organism>
<proteinExistence type="predicted"/>
<sequence>MIGFPLRVNYNQQGYSYYIISAPSKRSLTIEILLDGKSYTLILNENKLWIEKASEENCPLEPGLILAISKAVTQRYPI</sequence>
<evidence type="ECO:0000313" key="1">
    <source>
        <dbReference type="EMBL" id="MCQ6957159.1"/>
    </source>
</evidence>
<gene>
    <name evidence="1" type="ORF">NPE20_04285</name>
</gene>
<reference evidence="1 2" key="1">
    <citation type="submission" date="2022-07" db="EMBL/GenBank/DDBJ databases">
        <title>Mucilaginibacter sp. JC4.</title>
        <authorList>
            <person name="Le V."/>
            <person name="Ko S.-R."/>
            <person name="Ahn C.-Y."/>
            <person name="Oh H.-M."/>
        </authorList>
    </citation>
    <scope>NUCLEOTIDE SEQUENCE [LARGE SCALE GENOMIC DNA]</scope>
    <source>
        <strain evidence="1 2">JC4</strain>
    </source>
</reference>
<protein>
    <submittedName>
        <fullName evidence="1">Uncharacterized protein</fullName>
    </submittedName>
</protein>
<name>A0ABT1SXT5_9SPHI</name>
<comment type="caution">
    <text evidence="1">The sequence shown here is derived from an EMBL/GenBank/DDBJ whole genome shotgun (WGS) entry which is preliminary data.</text>
</comment>
<keyword evidence="2" id="KW-1185">Reference proteome</keyword>
<evidence type="ECO:0000313" key="2">
    <source>
        <dbReference type="Proteomes" id="UP001204376"/>
    </source>
</evidence>
<dbReference type="EMBL" id="JANHOH010000001">
    <property type="protein sequence ID" value="MCQ6957159.1"/>
    <property type="molecule type" value="Genomic_DNA"/>
</dbReference>